<evidence type="ECO:0000256" key="12">
    <source>
        <dbReference type="SAM" id="MobiDB-lite"/>
    </source>
</evidence>
<feature type="region of interest" description="Disordered" evidence="12">
    <location>
        <begin position="302"/>
        <end position="358"/>
    </location>
</feature>
<keyword evidence="3" id="KW-0813">Transport</keyword>
<keyword evidence="10 13" id="KW-0472">Membrane</keyword>
<dbReference type="Pfam" id="PF01459">
    <property type="entry name" value="Porin_3"/>
    <property type="match status" value="1"/>
</dbReference>
<dbReference type="GO" id="GO:0015288">
    <property type="term" value="F:porin activity"/>
    <property type="evidence" value="ECO:0007669"/>
    <property type="project" value="UniProtKB-KW"/>
</dbReference>
<feature type="compositionally biased region" description="Low complexity" evidence="12">
    <location>
        <begin position="349"/>
        <end position="358"/>
    </location>
</feature>
<feature type="transmembrane region" description="Helical" evidence="13">
    <location>
        <begin position="514"/>
        <end position="535"/>
    </location>
</feature>
<keyword evidence="15" id="KW-1185">Reference proteome</keyword>
<dbReference type="CDD" id="cd07306">
    <property type="entry name" value="Porin3_VDAC"/>
    <property type="match status" value="1"/>
</dbReference>
<dbReference type="GO" id="GO:0046930">
    <property type="term" value="C:pore complex"/>
    <property type="evidence" value="ECO:0007669"/>
    <property type="project" value="UniProtKB-KW"/>
</dbReference>
<keyword evidence="9" id="KW-0496">Mitochondrion</keyword>
<dbReference type="Gramene" id="OMERI03G02910.2">
    <property type="protein sequence ID" value="OMERI03G02910.2"/>
    <property type="gene ID" value="OMERI03G02910"/>
</dbReference>
<feature type="transmembrane region" description="Helical" evidence="13">
    <location>
        <begin position="482"/>
        <end position="502"/>
    </location>
</feature>
<organism evidence="14">
    <name type="scientific">Oryza meridionalis</name>
    <dbReference type="NCBI Taxonomy" id="40149"/>
    <lineage>
        <taxon>Eukaryota</taxon>
        <taxon>Viridiplantae</taxon>
        <taxon>Streptophyta</taxon>
        <taxon>Embryophyta</taxon>
        <taxon>Tracheophyta</taxon>
        <taxon>Spermatophyta</taxon>
        <taxon>Magnoliopsida</taxon>
        <taxon>Liliopsida</taxon>
        <taxon>Poales</taxon>
        <taxon>Poaceae</taxon>
        <taxon>BOP clade</taxon>
        <taxon>Oryzoideae</taxon>
        <taxon>Oryzeae</taxon>
        <taxon>Oryzinae</taxon>
        <taxon>Oryza</taxon>
    </lineage>
</organism>
<comment type="similarity">
    <text evidence="2">Belongs to the eukaryotic mitochondrial porin (TC 1.B.8.1) family.</text>
</comment>
<evidence type="ECO:0000256" key="7">
    <source>
        <dbReference type="ARBA" id="ARBA00023065"/>
    </source>
</evidence>
<evidence type="ECO:0000256" key="1">
    <source>
        <dbReference type="ARBA" id="ARBA00004294"/>
    </source>
</evidence>
<dbReference type="Proteomes" id="UP000008021">
    <property type="component" value="Chromosome 3"/>
</dbReference>
<name>A0A0E0CUX0_9ORYZ</name>
<feature type="compositionally biased region" description="Low complexity" evidence="12">
    <location>
        <begin position="302"/>
        <end position="336"/>
    </location>
</feature>
<dbReference type="InterPro" id="IPR027246">
    <property type="entry name" value="Porin_Euk/Tom40"/>
</dbReference>
<keyword evidence="5 13" id="KW-0812">Transmembrane</keyword>
<dbReference type="PANTHER" id="PTHR36738">
    <property type="entry name" value="EXPRESSED PROTEIN"/>
    <property type="match status" value="1"/>
</dbReference>
<dbReference type="EnsemblPlants" id="OMERI03G02910.4">
    <property type="protein sequence ID" value="OMERI03G02910.4"/>
    <property type="gene ID" value="OMERI03G02910"/>
</dbReference>
<protein>
    <submittedName>
        <fullName evidence="14">Uncharacterized protein</fullName>
    </submittedName>
</protein>
<dbReference type="AlphaFoldDB" id="A0A0E0CUX0"/>
<dbReference type="Pfam" id="PF13301">
    <property type="entry name" value="DUF4079"/>
    <property type="match status" value="1"/>
</dbReference>
<keyword evidence="4" id="KW-1134">Transmembrane beta strand</keyword>
<sequence length="537" mass="57101">MDHRSRSGAGVLLLPPASSPVRGRITSLGKDEQRPSSVPQHWEESKRQAVSMSRKPGLTATGVKIDELFIGDIQTQHKSGKTTVDVKIDSESRVSTTVTVDEALTGLKSSFSFRVPDQKSGKLDLQYLHDCFALNSTIGLTSTPLIELAATIGTNELSAGAEVGFDSTSASVTKYNSGICYNKHDFSAAVLLADKGETLKASYIHTFNETNGATVAAEVTHKLKTKENYFTIGSSHAIDSSTLLKTRFSNGGKVGVLCQHEWRPKSTVSISAEYDPKVTANSLQGGGMGVAVTMASYAAVLRPRASSTRTPRGPRRPAGAAPRRAALPATTRSPPAVAATPPPRERKQQQQPGDGQTTTATTRLYSLAPCPLLLAALLPGAEPVRAVFEPFVELVKTWGLPGWLVHWGHPGNMAVVLFAMGGYGTYLGFRIKLSDDPEEMAKAKDLHPKLLAGMFFFFAAGATGGVTALLTSDKPIFESPHAVTGIIGLALLTIQSILPTLFEGNPSLRNAHGLLGSGIMTLFLIHAAFGLQLGLSF</sequence>
<evidence type="ECO:0000256" key="10">
    <source>
        <dbReference type="ARBA" id="ARBA00023136"/>
    </source>
</evidence>
<dbReference type="InterPro" id="IPR023614">
    <property type="entry name" value="Porin_dom_sf"/>
</dbReference>
<dbReference type="InterPro" id="IPR001925">
    <property type="entry name" value="Porin_Euk"/>
</dbReference>
<evidence type="ECO:0000256" key="8">
    <source>
        <dbReference type="ARBA" id="ARBA00023114"/>
    </source>
</evidence>
<keyword evidence="8" id="KW-0626">Porin</keyword>
<evidence type="ECO:0000256" key="11">
    <source>
        <dbReference type="ARBA" id="ARBA00024851"/>
    </source>
</evidence>
<evidence type="ECO:0000313" key="14">
    <source>
        <dbReference type="EnsemblPlants" id="OMERI03G02910.4"/>
    </source>
</evidence>
<feature type="transmembrane region" description="Helical" evidence="13">
    <location>
        <begin position="411"/>
        <end position="429"/>
    </location>
</feature>
<reference evidence="14" key="2">
    <citation type="submission" date="2018-05" db="EMBL/GenBank/DDBJ databases">
        <title>OmerRS3 (Oryza meridionalis Reference Sequence Version 3).</title>
        <authorList>
            <person name="Zhang J."/>
            <person name="Kudrna D."/>
            <person name="Lee S."/>
            <person name="Talag J."/>
            <person name="Welchert J."/>
            <person name="Wing R.A."/>
        </authorList>
    </citation>
    <scope>NUCLEOTIDE SEQUENCE [LARGE SCALE GENOMIC DNA]</scope>
    <source>
        <strain evidence="14">OR44</strain>
    </source>
</reference>
<keyword evidence="6" id="KW-1000">Mitochondrion outer membrane</keyword>
<evidence type="ECO:0000256" key="6">
    <source>
        <dbReference type="ARBA" id="ARBA00022787"/>
    </source>
</evidence>
<evidence type="ECO:0000256" key="3">
    <source>
        <dbReference type="ARBA" id="ARBA00022448"/>
    </source>
</evidence>
<evidence type="ECO:0000313" key="15">
    <source>
        <dbReference type="Proteomes" id="UP000008021"/>
    </source>
</evidence>
<comment type="function">
    <text evidence="11">Forms a channel through the mitochondrial outer membrane that allows diffusion of small hydrophilic molecules. The channel adopts an open conformation at low or zero membrane potential and a closed conformation at potentials above 30-40 mV. The open state has a weak anion selectivity whereas the closed state is cation-selective.</text>
</comment>
<evidence type="ECO:0000256" key="4">
    <source>
        <dbReference type="ARBA" id="ARBA00022452"/>
    </source>
</evidence>
<dbReference type="GO" id="GO:0005741">
    <property type="term" value="C:mitochondrial outer membrane"/>
    <property type="evidence" value="ECO:0007669"/>
    <property type="project" value="UniProtKB-SubCell"/>
</dbReference>
<dbReference type="InterPro" id="IPR025067">
    <property type="entry name" value="DUF4079"/>
</dbReference>
<dbReference type="EnsemblPlants" id="OMERI03G02910.2">
    <property type="protein sequence ID" value="OMERI03G02910.2"/>
    <property type="gene ID" value="OMERI03G02910"/>
</dbReference>
<feature type="transmembrane region" description="Helical" evidence="13">
    <location>
        <begin position="450"/>
        <end position="470"/>
    </location>
</feature>
<keyword evidence="7" id="KW-0406">Ion transport</keyword>
<dbReference type="Gramene" id="OMERI03G02910.4">
    <property type="protein sequence ID" value="OMERI03G02910.4"/>
    <property type="gene ID" value="OMERI03G02910"/>
</dbReference>
<dbReference type="FunFam" id="2.40.160.10:FF:000003">
    <property type="entry name" value="Outer mitochondrial membrane protein porin"/>
    <property type="match status" value="1"/>
</dbReference>
<dbReference type="PANTHER" id="PTHR36738:SF1">
    <property type="entry name" value="EXPRESSED PROTEIN"/>
    <property type="match status" value="1"/>
</dbReference>
<dbReference type="Gene3D" id="2.40.160.10">
    <property type="entry name" value="Porin"/>
    <property type="match status" value="1"/>
</dbReference>
<evidence type="ECO:0000256" key="13">
    <source>
        <dbReference type="SAM" id="Phobius"/>
    </source>
</evidence>
<evidence type="ECO:0000256" key="2">
    <source>
        <dbReference type="ARBA" id="ARBA00009624"/>
    </source>
</evidence>
<feature type="region of interest" description="Disordered" evidence="12">
    <location>
        <begin position="1"/>
        <end position="55"/>
    </location>
</feature>
<evidence type="ECO:0000256" key="5">
    <source>
        <dbReference type="ARBA" id="ARBA00022692"/>
    </source>
</evidence>
<proteinExistence type="inferred from homology"/>
<comment type="subcellular location">
    <subcellularLocation>
        <location evidence="1">Mitochondrion outer membrane</location>
    </subcellularLocation>
</comment>
<reference evidence="14" key="1">
    <citation type="submission" date="2015-04" db="UniProtKB">
        <authorList>
            <consortium name="EnsemblPlants"/>
        </authorList>
    </citation>
    <scope>IDENTIFICATION</scope>
</reference>
<accession>A0A0E0CUX0</accession>
<dbReference type="HOGENOM" id="CLU_038015_1_0_1"/>
<dbReference type="GO" id="GO:0008308">
    <property type="term" value="F:voltage-gated monoatomic anion channel activity"/>
    <property type="evidence" value="ECO:0007669"/>
    <property type="project" value="InterPro"/>
</dbReference>
<keyword evidence="13" id="KW-1133">Transmembrane helix</keyword>
<evidence type="ECO:0000256" key="9">
    <source>
        <dbReference type="ARBA" id="ARBA00023128"/>
    </source>
</evidence>